<accession>A0A0L6VZZ7</accession>
<dbReference type="Gene3D" id="1.10.1240.10">
    <property type="entry name" value="Methionine synthase domain"/>
    <property type="match status" value="1"/>
</dbReference>
<dbReference type="SMART" id="SM01018">
    <property type="entry name" value="B12-binding_2"/>
    <property type="match status" value="1"/>
</dbReference>
<name>A0A0L6VZZ7_9FIRM</name>
<dbReference type="Pfam" id="PF02310">
    <property type="entry name" value="B12-binding"/>
    <property type="match status" value="1"/>
</dbReference>
<dbReference type="FunFam" id="3.40.50.280:FF:000003">
    <property type="entry name" value="Dimethylamine methyltransferase corrinoid protein"/>
    <property type="match status" value="1"/>
</dbReference>
<evidence type="ECO:0000256" key="1">
    <source>
        <dbReference type="ARBA" id="ARBA00010854"/>
    </source>
</evidence>
<evidence type="ECO:0000313" key="6">
    <source>
        <dbReference type="EMBL" id="KNZ68781.1"/>
    </source>
</evidence>
<dbReference type="SUPFAM" id="SSF47644">
    <property type="entry name" value="Methionine synthase domain"/>
    <property type="match status" value="1"/>
</dbReference>
<keyword evidence="2" id="KW-0479">Metal-binding</keyword>
<dbReference type="PROSITE" id="PS51332">
    <property type="entry name" value="B12_BINDING"/>
    <property type="match status" value="1"/>
</dbReference>
<dbReference type="Gene3D" id="3.40.50.280">
    <property type="entry name" value="Cobalamin-binding domain"/>
    <property type="match status" value="1"/>
</dbReference>
<dbReference type="PANTHER" id="PTHR45833">
    <property type="entry name" value="METHIONINE SYNTHASE"/>
    <property type="match status" value="1"/>
</dbReference>
<dbReference type="EMBL" id="LGTE01000022">
    <property type="protein sequence ID" value="KNZ68781.1"/>
    <property type="molecule type" value="Genomic_DNA"/>
</dbReference>
<organism evidence="6 7">
    <name type="scientific">Thermincola ferriacetica</name>
    <dbReference type="NCBI Taxonomy" id="281456"/>
    <lineage>
        <taxon>Bacteria</taxon>
        <taxon>Bacillati</taxon>
        <taxon>Bacillota</taxon>
        <taxon>Clostridia</taxon>
        <taxon>Eubacteriales</taxon>
        <taxon>Thermincolaceae</taxon>
        <taxon>Thermincola</taxon>
    </lineage>
</organism>
<proteinExistence type="inferred from homology"/>
<reference evidence="7" key="1">
    <citation type="submission" date="2015-07" db="EMBL/GenBank/DDBJ databases">
        <title>Complete Genome of Thermincola ferriacetica strain Z-0001T.</title>
        <authorList>
            <person name="Lusk B."/>
            <person name="Badalamenti J.P."/>
            <person name="Parameswaran P."/>
            <person name="Bond D.R."/>
            <person name="Torres C.I."/>
        </authorList>
    </citation>
    <scope>NUCLEOTIDE SEQUENCE [LARGE SCALE GENOMIC DNA]</scope>
    <source>
        <strain evidence="7">Z-0001</strain>
    </source>
</reference>
<dbReference type="GO" id="GO:0031419">
    <property type="term" value="F:cobalamin binding"/>
    <property type="evidence" value="ECO:0007669"/>
    <property type="project" value="InterPro"/>
</dbReference>
<dbReference type="RefSeq" id="WP_013118983.1">
    <property type="nucleotide sequence ID" value="NZ_LGTE01000022.1"/>
</dbReference>
<protein>
    <submittedName>
        <fullName evidence="6">Methionine synthase</fullName>
    </submittedName>
</protein>
<evidence type="ECO:0000313" key="7">
    <source>
        <dbReference type="Proteomes" id="UP000037175"/>
    </source>
</evidence>
<comment type="caution">
    <text evidence="6">The sequence shown here is derived from an EMBL/GenBank/DDBJ whole genome shotgun (WGS) entry which is preliminary data.</text>
</comment>
<dbReference type="GO" id="GO:0046872">
    <property type="term" value="F:metal ion binding"/>
    <property type="evidence" value="ECO:0007669"/>
    <property type="project" value="UniProtKB-KW"/>
</dbReference>
<dbReference type="InterPro" id="IPR036594">
    <property type="entry name" value="Meth_synthase_dom"/>
</dbReference>
<dbReference type="Pfam" id="PF02607">
    <property type="entry name" value="B12-binding_2"/>
    <property type="match status" value="1"/>
</dbReference>
<dbReference type="GO" id="GO:0046653">
    <property type="term" value="P:tetrahydrofolate metabolic process"/>
    <property type="evidence" value="ECO:0007669"/>
    <property type="project" value="TreeGrafter"/>
</dbReference>
<dbReference type="InterPro" id="IPR003759">
    <property type="entry name" value="Cbl-bd_cap"/>
</dbReference>
<feature type="domain" description="B12-binding" evidence="4">
    <location>
        <begin position="87"/>
        <end position="208"/>
    </location>
</feature>
<dbReference type="PROSITE" id="PS51337">
    <property type="entry name" value="B12_BINDING_NTER"/>
    <property type="match status" value="1"/>
</dbReference>
<dbReference type="GO" id="GO:0050667">
    <property type="term" value="P:homocysteine metabolic process"/>
    <property type="evidence" value="ECO:0007669"/>
    <property type="project" value="TreeGrafter"/>
</dbReference>
<gene>
    <name evidence="6" type="ORF">Tfer_2660</name>
</gene>
<dbReference type="GO" id="GO:0005829">
    <property type="term" value="C:cytosol"/>
    <property type="evidence" value="ECO:0007669"/>
    <property type="project" value="TreeGrafter"/>
</dbReference>
<dbReference type="CDD" id="cd02070">
    <property type="entry name" value="corrinoid_protein_B12-BD"/>
    <property type="match status" value="1"/>
</dbReference>
<dbReference type="PANTHER" id="PTHR45833:SF1">
    <property type="entry name" value="METHIONINE SYNTHASE"/>
    <property type="match status" value="1"/>
</dbReference>
<dbReference type="InterPro" id="IPR036724">
    <property type="entry name" value="Cobalamin-bd_sf"/>
</dbReference>
<keyword evidence="3" id="KW-0170">Cobalt</keyword>
<dbReference type="GO" id="GO:0008705">
    <property type="term" value="F:methionine synthase activity"/>
    <property type="evidence" value="ECO:0007669"/>
    <property type="project" value="TreeGrafter"/>
</dbReference>
<evidence type="ECO:0000256" key="3">
    <source>
        <dbReference type="ARBA" id="ARBA00023285"/>
    </source>
</evidence>
<sequence>MSIKDIYQAVIDFNNAKVVELVKHELANGTDVSTILNDGLIAAMDEVGRLFSEGELFVPEMLRSAQAMKAGLDELKPLLAQSAAKSAGTIVIGTVKGDLHDIGKNLVAMMMEGAGFDVIDLGVDVDTEKFVKTAKEKNANVICMSALLTTTMPGMEEVIKAVKAQGLDIKTMVGGAPVTQEFANKIGADGYAEDAPGAVEKARELASA</sequence>
<evidence type="ECO:0000256" key="2">
    <source>
        <dbReference type="ARBA" id="ARBA00022723"/>
    </source>
</evidence>
<comment type="similarity">
    <text evidence="1">Belongs to the methylamine corrinoid protein family.</text>
</comment>
<keyword evidence="7" id="KW-1185">Reference proteome</keyword>
<dbReference type="Proteomes" id="UP000037175">
    <property type="component" value="Unassembled WGS sequence"/>
</dbReference>
<evidence type="ECO:0000259" key="4">
    <source>
        <dbReference type="PROSITE" id="PS51332"/>
    </source>
</evidence>
<dbReference type="SUPFAM" id="SSF52242">
    <property type="entry name" value="Cobalamin (vitamin B12)-binding domain"/>
    <property type="match status" value="1"/>
</dbReference>
<evidence type="ECO:0000259" key="5">
    <source>
        <dbReference type="PROSITE" id="PS51337"/>
    </source>
</evidence>
<dbReference type="AlphaFoldDB" id="A0A0L6VZZ7"/>
<dbReference type="InterPro" id="IPR050554">
    <property type="entry name" value="Met_Synthase/Corrinoid"/>
</dbReference>
<dbReference type="InterPro" id="IPR006158">
    <property type="entry name" value="Cobalamin-bd"/>
</dbReference>
<feature type="domain" description="B12-binding N-terminal" evidence="5">
    <location>
        <begin position="1"/>
        <end position="87"/>
    </location>
</feature>